<evidence type="ECO:0000256" key="1">
    <source>
        <dbReference type="SAM" id="SignalP"/>
    </source>
</evidence>
<dbReference type="PANTHER" id="PTHR31407:SF16">
    <property type="entry name" value="PSBP DOMAIN-CONTAINING PROTEIN 7, CHLOROPLASTIC"/>
    <property type="match status" value="1"/>
</dbReference>
<dbReference type="AlphaFoldDB" id="A0A2W4W763"/>
<proteinExistence type="predicted"/>
<organism evidence="3 4">
    <name type="scientific">Pseudanabaena frigida</name>
    <dbReference type="NCBI Taxonomy" id="945775"/>
    <lineage>
        <taxon>Bacteria</taxon>
        <taxon>Bacillati</taxon>
        <taxon>Cyanobacteriota</taxon>
        <taxon>Cyanophyceae</taxon>
        <taxon>Pseudanabaenales</taxon>
        <taxon>Pseudanabaenaceae</taxon>
        <taxon>Pseudanabaena</taxon>
    </lineage>
</organism>
<dbReference type="InterPro" id="IPR016123">
    <property type="entry name" value="Mog1/PsbP_a/b/a-sand"/>
</dbReference>
<evidence type="ECO:0000313" key="4">
    <source>
        <dbReference type="Proteomes" id="UP000249467"/>
    </source>
</evidence>
<reference evidence="3 4" key="2">
    <citation type="submission" date="2018-06" db="EMBL/GenBank/DDBJ databases">
        <title>Metagenomic assembly of (sub)arctic Cyanobacteria and their associated microbiome from non-axenic cultures.</title>
        <authorList>
            <person name="Baurain D."/>
        </authorList>
    </citation>
    <scope>NUCLEOTIDE SEQUENCE [LARGE SCALE GENOMIC DNA]</scope>
    <source>
        <strain evidence="3">ULC066bin1</strain>
    </source>
</reference>
<evidence type="ECO:0000313" key="3">
    <source>
        <dbReference type="EMBL" id="PZO39197.1"/>
    </source>
</evidence>
<feature type="signal peptide" evidence="1">
    <location>
        <begin position="1"/>
        <end position="21"/>
    </location>
</feature>
<comment type="caution">
    <text evidence="3">The sequence shown here is derived from an EMBL/GenBank/DDBJ whole genome shotgun (WGS) entry which is preliminary data.</text>
</comment>
<dbReference type="PROSITE" id="PS51257">
    <property type="entry name" value="PROKAR_LIPOPROTEIN"/>
    <property type="match status" value="1"/>
</dbReference>
<protein>
    <submittedName>
        <fullName evidence="3">Photosystem II oxygen evolving complex protein PsbP</fullName>
    </submittedName>
</protein>
<dbReference type="GO" id="GO:0015979">
    <property type="term" value="P:photosynthesis"/>
    <property type="evidence" value="ECO:0007669"/>
    <property type="project" value="InterPro"/>
</dbReference>
<dbReference type="Gene3D" id="3.40.1000.10">
    <property type="entry name" value="Mog1/PsbP, alpha/beta/alpha sandwich"/>
    <property type="match status" value="1"/>
</dbReference>
<sequence length="182" mass="20274">MLKRAVSTLLVVFALFLTSCANTPTSGLLPFADSKDGYKFLYPNGWTETKGNSAIDILFHDIIEPSENVSVAISKLETVKTLEEIGDPEAIGLRVQNRVVAPEGSGRVAKLLNATQKEVGDRNYYTFEYAVQRLQGEPRHDLVTVSTNRGNLYTLSISSSERRWDKVKDLFARVAKSFTIEE</sequence>
<dbReference type="SUPFAM" id="SSF55724">
    <property type="entry name" value="Mog1p/PsbP-like"/>
    <property type="match status" value="1"/>
</dbReference>
<reference evidence="3 4" key="1">
    <citation type="submission" date="2018-04" db="EMBL/GenBank/DDBJ databases">
        <authorList>
            <person name="Go L.Y."/>
            <person name="Mitchell J.A."/>
        </authorList>
    </citation>
    <scope>NUCLEOTIDE SEQUENCE [LARGE SCALE GENOMIC DNA]</scope>
    <source>
        <strain evidence="3">ULC066bin1</strain>
    </source>
</reference>
<feature type="chain" id="PRO_5016005557" evidence="1">
    <location>
        <begin position="22"/>
        <end position="182"/>
    </location>
</feature>
<feature type="domain" description="PsbP C-terminal" evidence="2">
    <location>
        <begin position="27"/>
        <end position="180"/>
    </location>
</feature>
<dbReference type="GO" id="GO:0019898">
    <property type="term" value="C:extrinsic component of membrane"/>
    <property type="evidence" value="ECO:0007669"/>
    <property type="project" value="InterPro"/>
</dbReference>
<dbReference type="Proteomes" id="UP000249467">
    <property type="component" value="Unassembled WGS sequence"/>
</dbReference>
<accession>A0A2W4W763</accession>
<dbReference type="Pfam" id="PF01789">
    <property type="entry name" value="PsbP"/>
    <property type="match status" value="1"/>
</dbReference>
<evidence type="ECO:0000259" key="2">
    <source>
        <dbReference type="Pfam" id="PF01789"/>
    </source>
</evidence>
<dbReference type="InterPro" id="IPR002683">
    <property type="entry name" value="PsbP_C"/>
</dbReference>
<dbReference type="NCBIfam" id="NF040946">
    <property type="entry name" value="PSII_PsbP"/>
    <property type="match status" value="1"/>
</dbReference>
<gene>
    <name evidence="3" type="ORF">DCF19_14585</name>
</gene>
<dbReference type="GO" id="GO:0005509">
    <property type="term" value="F:calcium ion binding"/>
    <property type="evidence" value="ECO:0007669"/>
    <property type="project" value="InterPro"/>
</dbReference>
<name>A0A2W4W763_9CYAN</name>
<dbReference type="GO" id="GO:0009654">
    <property type="term" value="C:photosystem II oxygen evolving complex"/>
    <property type="evidence" value="ECO:0007669"/>
    <property type="project" value="InterPro"/>
</dbReference>
<dbReference type="EMBL" id="QBML01000019">
    <property type="protein sequence ID" value="PZO39197.1"/>
    <property type="molecule type" value="Genomic_DNA"/>
</dbReference>
<dbReference type="PANTHER" id="PTHR31407">
    <property type="match status" value="1"/>
</dbReference>
<keyword evidence="1" id="KW-0732">Signal</keyword>